<reference evidence="1" key="1">
    <citation type="submission" date="2022-08" db="EMBL/GenBank/DDBJ databases">
        <title>Genome Sequence of Fusarium decemcellulare.</title>
        <authorList>
            <person name="Buettner E."/>
        </authorList>
    </citation>
    <scope>NUCLEOTIDE SEQUENCE</scope>
    <source>
        <strain evidence="1">Babe19</strain>
    </source>
</reference>
<dbReference type="Proteomes" id="UP001148629">
    <property type="component" value="Unassembled WGS sequence"/>
</dbReference>
<dbReference type="EMBL" id="JANRMS010000012">
    <property type="protein sequence ID" value="KAJ3549876.1"/>
    <property type="molecule type" value="Genomic_DNA"/>
</dbReference>
<gene>
    <name evidence="1" type="ORF">NM208_g257</name>
</gene>
<accession>A0ACC1T075</accession>
<organism evidence="1 2">
    <name type="scientific">Fusarium decemcellulare</name>
    <dbReference type="NCBI Taxonomy" id="57161"/>
    <lineage>
        <taxon>Eukaryota</taxon>
        <taxon>Fungi</taxon>
        <taxon>Dikarya</taxon>
        <taxon>Ascomycota</taxon>
        <taxon>Pezizomycotina</taxon>
        <taxon>Sordariomycetes</taxon>
        <taxon>Hypocreomycetidae</taxon>
        <taxon>Hypocreales</taxon>
        <taxon>Nectriaceae</taxon>
        <taxon>Fusarium</taxon>
        <taxon>Fusarium decemcellulare species complex</taxon>
    </lineage>
</organism>
<evidence type="ECO:0000313" key="1">
    <source>
        <dbReference type="EMBL" id="KAJ3549876.1"/>
    </source>
</evidence>
<evidence type="ECO:0000313" key="2">
    <source>
        <dbReference type="Proteomes" id="UP001148629"/>
    </source>
</evidence>
<keyword evidence="2" id="KW-1185">Reference proteome</keyword>
<protein>
    <submittedName>
        <fullName evidence="1">Uncharacterized protein</fullName>
    </submittedName>
</protein>
<comment type="caution">
    <text evidence="1">The sequence shown here is derived from an EMBL/GenBank/DDBJ whole genome shotgun (WGS) entry which is preliminary data.</text>
</comment>
<name>A0ACC1T075_9HYPO</name>
<proteinExistence type="predicted"/>
<sequence>MARITIVGSGIIGLAIAVQLSRNHDITVVAKNLPGDEASLEWASLWAGANFVAGGCSSDRDKRMQLDSFAELWRLAARFPESSVKRIPMEDFFDDERKAEDIWWKNFMPGFRFLPKDQLPKGAKGGSTYMTVVLNPHIFLPWLKRNLESSGVKFKRMNLESLSDARHLGHDVLVNATGAGPAYLSDVKDANMELLRGQTIVIKSDYKKCLMRDDGRDYTYVIPRLDGTAIIGGIRDPDILNTQVSDEVNRDIVRRVHKSLPEHFSADLADYEIVGYNVGIRPYRSTGMRIEKEVKDGQNVVHAYGITGGGYIFGFGVAREAVKLVDEFLFPGDKAKL</sequence>